<dbReference type="Proteomes" id="UP000066284">
    <property type="component" value="Chromosome 1"/>
</dbReference>
<accession>A0A0S4KTI8</accession>
<keyword evidence="2" id="KW-1185">Reference proteome</keyword>
<dbReference type="RefSeq" id="WP_062486648.1">
    <property type="nucleotide sequence ID" value="NZ_LN885086.1"/>
</dbReference>
<dbReference type="Pfam" id="PF04368">
    <property type="entry name" value="DUF507"/>
    <property type="match status" value="1"/>
</dbReference>
<name>A0A0S4KTI8_9BACT</name>
<dbReference type="OrthoDB" id="163245at2"/>
<evidence type="ECO:0008006" key="3">
    <source>
        <dbReference type="Google" id="ProtNLM"/>
    </source>
</evidence>
<dbReference type="EMBL" id="LN885086">
    <property type="protein sequence ID" value="CUQ67779.1"/>
    <property type="molecule type" value="Genomic_DNA"/>
</dbReference>
<dbReference type="AlphaFoldDB" id="A0A0S4KTI8"/>
<organism evidence="1 2">
    <name type="scientific">Candidatus Nitrospira inopinata</name>
    <dbReference type="NCBI Taxonomy" id="1715989"/>
    <lineage>
        <taxon>Bacteria</taxon>
        <taxon>Pseudomonadati</taxon>
        <taxon>Nitrospirota</taxon>
        <taxon>Nitrospiria</taxon>
        <taxon>Nitrospirales</taxon>
        <taxon>Nitrospiraceae</taxon>
        <taxon>Nitrospira</taxon>
    </lineage>
</organism>
<sequence length="93" mass="10922">MRLSKERVRHMAEAVAGRLRQEGYLEAGGDYQSLIDALERAITDELSVEDRLNAEVRHMLTMYEKQIEQGQVDYQKMFQLIKQKLIRERGLIL</sequence>
<reference evidence="2" key="1">
    <citation type="submission" date="2015-09" db="EMBL/GenBank/DDBJ databases">
        <authorList>
            <person name="Daims H."/>
        </authorList>
    </citation>
    <scope>NUCLEOTIDE SEQUENCE [LARGE SCALE GENOMIC DNA]</scope>
</reference>
<proteinExistence type="predicted"/>
<evidence type="ECO:0000313" key="2">
    <source>
        <dbReference type="Proteomes" id="UP000066284"/>
    </source>
</evidence>
<dbReference type="InterPro" id="IPR007463">
    <property type="entry name" value="DUF507"/>
</dbReference>
<protein>
    <recommendedName>
        <fullName evidence="3">DUF507 domain-containing protein</fullName>
    </recommendedName>
</protein>
<dbReference type="STRING" id="1715989.NITINOP_2807"/>
<dbReference type="KEGG" id="nio:NITINOP_2807"/>
<evidence type="ECO:0000313" key="1">
    <source>
        <dbReference type="EMBL" id="CUQ67779.1"/>
    </source>
</evidence>
<gene>
    <name evidence="1" type="ORF">NITINOP_2807</name>
</gene>